<reference evidence="1" key="2">
    <citation type="journal article" date="2015" name="Data Brief">
        <title>Shoot transcriptome of the giant reed, Arundo donax.</title>
        <authorList>
            <person name="Barrero R.A."/>
            <person name="Guerrero F.D."/>
            <person name="Moolhuijzen P."/>
            <person name="Goolsby J.A."/>
            <person name="Tidwell J."/>
            <person name="Bellgard S.E."/>
            <person name="Bellgard M.I."/>
        </authorList>
    </citation>
    <scope>NUCLEOTIDE SEQUENCE</scope>
    <source>
        <tissue evidence="1">Shoot tissue taken approximately 20 cm above the soil surface</tissue>
    </source>
</reference>
<dbReference type="AlphaFoldDB" id="A0A0A9CIP7"/>
<protein>
    <submittedName>
        <fullName evidence="1">Uncharacterized protein</fullName>
    </submittedName>
</protein>
<dbReference type="EMBL" id="GBRH01226488">
    <property type="protein sequence ID" value="JAD71407.1"/>
    <property type="molecule type" value="Transcribed_RNA"/>
</dbReference>
<proteinExistence type="predicted"/>
<evidence type="ECO:0000313" key="1">
    <source>
        <dbReference type="EMBL" id="JAD71407.1"/>
    </source>
</evidence>
<sequence>MVYVFQHSSSTSITRTETYCLIQLGLKEGPGPRALSQSMISP</sequence>
<organism evidence="1">
    <name type="scientific">Arundo donax</name>
    <name type="common">Giant reed</name>
    <name type="synonym">Donax arundinaceus</name>
    <dbReference type="NCBI Taxonomy" id="35708"/>
    <lineage>
        <taxon>Eukaryota</taxon>
        <taxon>Viridiplantae</taxon>
        <taxon>Streptophyta</taxon>
        <taxon>Embryophyta</taxon>
        <taxon>Tracheophyta</taxon>
        <taxon>Spermatophyta</taxon>
        <taxon>Magnoliopsida</taxon>
        <taxon>Liliopsida</taxon>
        <taxon>Poales</taxon>
        <taxon>Poaceae</taxon>
        <taxon>PACMAD clade</taxon>
        <taxon>Arundinoideae</taxon>
        <taxon>Arundineae</taxon>
        <taxon>Arundo</taxon>
    </lineage>
</organism>
<reference evidence="1" key="1">
    <citation type="submission" date="2014-09" db="EMBL/GenBank/DDBJ databases">
        <authorList>
            <person name="Magalhaes I.L.F."/>
            <person name="Oliveira U."/>
            <person name="Santos F.R."/>
            <person name="Vidigal T.H.D.A."/>
            <person name="Brescovit A.D."/>
            <person name="Santos A.J."/>
        </authorList>
    </citation>
    <scope>NUCLEOTIDE SEQUENCE</scope>
    <source>
        <tissue evidence="1">Shoot tissue taken approximately 20 cm above the soil surface</tissue>
    </source>
</reference>
<name>A0A0A9CIP7_ARUDO</name>
<accession>A0A0A9CIP7</accession>